<dbReference type="AlphaFoldDB" id="A0A3M0IB16"/>
<gene>
    <name evidence="3" type="ORF">CTZ28_12530</name>
</gene>
<evidence type="ECO:0000313" key="3">
    <source>
        <dbReference type="EMBL" id="RMB85612.1"/>
    </source>
</evidence>
<reference evidence="3 4" key="1">
    <citation type="submission" date="2017-11" db="EMBL/GenBank/DDBJ databases">
        <title>Draft genome of actinobacteria isolated from guarana (Paullinia cupana (Mart.) Ducke.</title>
        <authorList>
            <person name="Siqueira K.A."/>
            <person name="Liotti R.G."/>
            <person name="Mendes T.A.O."/>
            <person name="Soares M.A."/>
        </authorList>
    </citation>
    <scope>NUCLEOTIDE SEQUENCE [LARGE SCALE GENOMIC DNA]</scope>
    <source>
        <strain evidence="3 4">193</strain>
    </source>
</reference>
<protein>
    <submittedName>
        <fullName evidence="3">Uncharacterized protein</fullName>
    </submittedName>
</protein>
<name>A0A3M0IB16_9ACTN</name>
<keyword evidence="4" id="KW-1185">Reference proteome</keyword>
<keyword evidence="2" id="KW-0812">Transmembrane</keyword>
<evidence type="ECO:0000313" key="4">
    <source>
        <dbReference type="Proteomes" id="UP000270471"/>
    </source>
</evidence>
<dbReference type="Proteomes" id="UP000270471">
    <property type="component" value="Unassembled WGS sequence"/>
</dbReference>
<feature type="region of interest" description="Disordered" evidence="1">
    <location>
        <begin position="86"/>
        <end position="111"/>
    </location>
</feature>
<keyword evidence="2" id="KW-1133">Transmembrane helix</keyword>
<proteinExistence type="predicted"/>
<organism evidence="3 4">
    <name type="scientific">Streptomyces shenzhenensis</name>
    <dbReference type="NCBI Taxonomy" id="943815"/>
    <lineage>
        <taxon>Bacteria</taxon>
        <taxon>Bacillati</taxon>
        <taxon>Actinomycetota</taxon>
        <taxon>Actinomycetes</taxon>
        <taxon>Kitasatosporales</taxon>
        <taxon>Streptomycetaceae</taxon>
        <taxon>Streptomyces</taxon>
    </lineage>
</organism>
<keyword evidence="2" id="KW-0472">Membrane</keyword>
<evidence type="ECO:0000256" key="1">
    <source>
        <dbReference type="SAM" id="MobiDB-lite"/>
    </source>
</evidence>
<evidence type="ECO:0000256" key="2">
    <source>
        <dbReference type="SAM" id="Phobius"/>
    </source>
</evidence>
<accession>A0A3M0IB16</accession>
<feature type="transmembrane region" description="Helical" evidence="2">
    <location>
        <begin position="45"/>
        <end position="62"/>
    </location>
</feature>
<comment type="caution">
    <text evidence="3">The sequence shown here is derived from an EMBL/GenBank/DDBJ whole genome shotgun (WGS) entry which is preliminary data.</text>
</comment>
<sequence length="134" mass="14764">MVRARAAVVGRRLCLGTWRQLEAWARWLSGKTHADRPGIVRLGVILRRFVASVLAAVFYSLLLQRVPGGIYLLPVVWAIGAWQMSDTSATPPPREVAPESAEAAGRRRAKARGVTDPNGVMCIVHPVREEVTDR</sequence>
<dbReference type="EMBL" id="PENI01000006">
    <property type="protein sequence ID" value="RMB85612.1"/>
    <property type="molecule type" value="Genomic_DNA"/>
</dbReference>